<dbReference type="Pfam" id="PF13347">
    <property type="entry name" value="MFS_2"/>
    <property type="match status" value="1"/>
</dbReference>
<name>A0A4P7D443_9BURK</name>
<dbReference type="SUPFAM" id="SSF103473">
    <property type="entry name" value="MFS general substrate transporter"/>
    <property type="match status" value="1"/>
</dbReference>
<dbReference type="PANTHER" id="PTHR11328:SF28">
    <property type="entry name" value="MAJOR FACILITATOR SUPERFAMILY DOMAIN-CONTAINING PROTEIN 12"/>
    <property type="match status" value="1"/>
</dbReference>
<evidence type="ECO:0000313" key="4">
    <source>
        <dbReference type="Proteomes" id="UP000295727"/>
    </source>
</evidence>
<dbReference type="GO" id="GO:0008643">
    <property type="term" value="P:carbohydrate transport"/>
    <property type="evidence" value="ECO:0007669"/>
    <property type="project" value="InterPro"/>
</dbReference>
<feature type="transmembrane region" description="Helical" evidence="2">
    <location>
        <begin position="110"/>
        <end position="135"/>
    </location>
</feature>
<feature type="transmembrane region" description="Helical" evidence="2">
    <location>
        <begin position="238"/>
        <end position="261"/>
    </location>
</feature>
<keyword evidence="2" id="KW-0812">Transmembrane</keyword>
<dbReference type="OrthoDB" id="181905at2"/>
<feature type="transmembrane region" description="Helical" evidence="2">
    <location>
        <begin position="405"/>
        <end position="424"/>
    </location>
</feature>
<dbReference type="AlphaFoldDB" id="A0A4P7D443"/>
<organism evidence="3 4">
    <name type="scientific">Paraburkholderia pallida</name>
    <dbReference type="NCBI Taxonomy" id="2547399"/>
    <lineage>
        <taxon>Bacteria</taxon>
        <taxon>Pseudomonadati</taxon>
        <taxon>Pseudomonadota</taxon>
        <taxon>Betaproteobacteria</taxon>
        <taxon>Burkholderiales</taxon>
        <taxon>Burkholderiaceae</taxon>
        <taxon>Paraburkholderia</taxon>
    </lineage>
</organism>
<dbReference type="InterPro" id="IPR039672">
    <property type="entry name" value="MFS_2"/>
</dbReference>
<evidence type="ECO:0000256" key="2">
    <source>
        <dbReference type="SAM" id="Phobius"/>
    </source>
</evidence>
<feature type="transmembrane region" description="Helical" evidence="2">
    <location>
        <begin position="181"/>
        <end position="203"/>
    </location>
</feature>
<comment type="similarity">
    <text evidence="1">Belongs to the sodium:galactoside symporter (TC 2.A.2) family.</text>
</comment>
<proteinExistence type="inferred from homology"/>
<dbReference type="Proteomes" id="UP000295727">
    <property type="component" value="Chromosome 4"/>
</dbReference>
<evidence type="ECO:0000256" key="1">
    <source>
        <dbReference type="ARBA" id="ARBA00009617"/>
    </source>
</evidence>
<evidence type="ECO:0008006" key="5">
    <source>
        <dbReference type="Google" id="ProtNLM"/>
    </source>
</evidence>
<dbReference type="InterPro" id="IPR036259">
    <property type="entry name" value="MFS_trans_sf"/>
</dbReference>
<dbReference type="GO" id="GO:0005886">
    <property type="term" value="C:plasma membrane"/>
    <property type="evidence" value="ECO:0007669"/>
    <property type="project" value="TreeGrafter"/>
</dbReference>
<keyword evidence="4" id="KW-1185">Reference proteome</keyword>
<gene>
    <name evidence="3" type="ORF">E1956_36775</name>
</gene>
<dbReference type="KEGG" id="ppai:E1956_36775"/>
<dbReference type="GO" id="GO:0015293">
    <property type="term" value="F:symporter activity"/>
    <property type="evidence" value="ECO:0007669"/>
    <property type="project" value="InterPro"/>
</dbReference>
<feature type="transmembrane region" description="Helical" evidence="2">
    <location>
        <begin position="267"/>
        <end position="287"/>
    </location>
</feature>
<feature type="transmembrane region" description="Helical" evidence="2">
    <location>
        <begin position="21"/>
        <end position="39"/>
    </location>
</feature>
<feature type="transmembrane region" description="Helical" evidence="2">
    <location>
        <begin position="85"/>
        <end position="104"/>
    </location>
</feature>
<dbReference type="PANTHER" id="PTHR11328">
    <property type="entry name" value="MAJOR FACILITATOR SUPERFAMILY DOMAIN-CONTAINING PROTEIN"/>
    <property type="match status" value="1"/>
</dbReference>
<dbReference type="RefSeq" id="WP_134758287.1">
    <property type="nucleotide sequence ID" value="NZ_CP038151.1"/>
</dbReference>
<feature type="transmembrane region" description="Helical" evidence="2">
    <location>
        <begin position="45"/>
        <end position="64"/>
    </location>
</feature>
<accession>A0A4P7D443</accession>
<keyword evidence="2" id="KW-1133">Transmembrane helix</keyword>
<feature type="transmembrane region" description="Helical" evidence="2">
    <location>
        <begin position="375"/>
        <end position="393"/>
    </location>
</feature>
<dbReference type="Gene3D" id="1.20.1250.20">
    <property type="entry name" value="MFS general substrate transporter like domains"/>
    <property type="match status" value="1"/>
</dbReference>
<keyword evidence="2" id="KW-0472">Membrane</keyword>
<reference evidence="3 4" key="1">
    <citation type="submission" date="2019-03" db="EMBL/GenBank/DDBJ databases">
        <title>Paraburkholderia sp. 7MH5, isolated from subtropical forest soil.</title>
        <authorList>
            <person name="Gao Z.-H."/>
            <person name="Qiu L.-H."/>
        </authorList>
    </citation>
    <scope>NUCLEOTIDE SEQUENCE [LARGE SCALE GENOMIC DNA]</scope>
    <source>
        <strain evidence="3 4">7MH5</strain>
    </source>
</reference>
<evidence type="ECO:0000313" key="3">
    <source>
        <dbReference type="EMBL" id="QBR02768.1"/>
    </source>
</evidence>
<feature type="transmembrane region" description="Helical" evidence="2">
    <location>
        <begin position="147"/>
        <end position="169"/>
    </location>
</feature>
<protein>
    <recommendedName>
        <fullName evidence="5">Na+/melibiose symporter</fullName>
    </recommendedName>
</protein>
<dbReference type="EMBL" id="CP038151">
    <property type="protein sequence ID" value="QBR02768.1"/>
    <property type="molecule type" value="Genomic_DNA"/>
</dbReference>
<sequence>MRTVPLSRLTNRQLVSMGLPSFVSASLFVPLSFLIQPFYADTLGLGLAVVGQILMFGRFLDVLIDPVVGWMSDHTHTRWGRRRPWLFASVPLLVAGIWLLFSPARPVTPLYLLGALTVFYVGVTVFLIPYHAWGAEISNDYHERSRIVAMMMWMTAAAVPLTALLPSMLERVLHRDMAGQLHALALLYVVLTPAAVVGLLAYVPEVQATATRRTRSVAAALRHYAHWLRQPDFLRVGVLNALIGCSEAANTGLYVFFVMYALRLDRWATSLLFVQTVVGLVSIPLWLRVTRRLGKSKALRVVLVIDTLVPLSALLIPAGHLAPLVVFMVMRGLTWGAEYMILRSVVADQIHRHAEQTGDDSAATSFAVFQLGQKIAGAVAIGIIYWTLSRLGFDPAHGRLAGNEIVRVAFAVLPAIFTGVSLLLSRGIEPAQPEASIAQGCAHAGEVLQ</sequence>